<protein>
    <submittedName>
        <fullName evidence="1">Uncharacterized protein</fullName>
    </submittedName>
</protein>
<sequence>MLVHALSECERNPSISETKRCVGSIEDMIDFAVSVLGHNATVRTMANVNGSNQNLMMGKVEGMDGGEVTKSVSCHQSLDPYLVYYCHSVP</sequence>
<dbReference type="Proteomes" id="UP001062846">
    <property type="component" value="Chromosome 8"/>
</dbReference>
<dbReference type="EMBL" id="CM046395">
    <property type="protein sequence ID" value="KAI8543644.1"/>
    <property type="molecule type" value="Genomic_DNA"/>
</dbReference>
<comment type="caution">
    <text evidence="1">The sequence shown here is derived from an EMBL/GenBank/DDBJ whole genome shotgun (WGS) entry which is preliminary data.</text>
</comment>
<reference evidence="1" key="1">
    <citation type="submission" date="2022-02" db="EMBL/GenBank/DDBJ databases">
        <title>Plant Genome Project.</title>
        <authorList>
            <person name="Zhang R.-G."/>
        </authorList>
    </citation>
    <scope>NUCLEOTIDE SEQUENCE</scope>
    <source>
        <strain evidence="1">AT1</strain>
    </source>
</reference>
<evidence type="ECO:0000313" key="1">
    <source>
        <dbReference type="EMBL" id="KAI8543644.1"/>
    </source>
</evidence>
<keyword evidence="2" id="KW-1185">Reference proteome</keyword>
<proteinExistence type="predicted"/>
<organism evidence="1 2">
    <name type="scientific">Rhododendron molle</name>
    <name type="common">Chinese azalea</name>
    <name type="synonym">Azalea mollis</name>
    <dbReference type="NCBI Taxonomy" id="49168"/>
    <lineage>
        <taxon>Eukaryota</taxon>
        <taxon>Viridiplantae</taxon>
        <taxon>Streptophyta</taxon>
        <taxon>Embryophyta</taxon>
        <taxon>Tracheophyta</taxon>
        <taxon>Spermatophyta</taxon>
        <taxon>Magnoliopsida</taxon>
        <taxon>eudicotyledons</taxon>
        <taxon>Gunneridae</taxon>
        <taxon>Pentapetalae</taxon>
        <taxon>asterids</taxon>
        <taxon>Ericales</taxon>
        <taxon>Ericaceae</taxon>
        <taxon>Ericoideae</taxon>
        <taxon>Rhodoreae</taxon>
        <taxon>Rhododendron</taxon>
    </lineage>
</organism>
<name>A0ACC0MRW8_RHOML</name>
<evidence type="ECO:0000313" key="2">
    <source>
        <dbReference type="Proteomes" id="UP001062846"/>
    </source>
</evidence>
<gene>
    <name evidence="1" type="ORF">RHMOL_Rhmol08G0234900</name>
</gene>
<accession>A0ACC0MRW8</accession>